<reference evidence="11" key="1">
    <citation type="submission" date="2022-06" db="EMBL/GenBank/DDBJ databases">
        <title>Aeoliella straminimaris, a novel planctomycete from sediments.</title>
        <authorList>
            <person name="Vitorino I.R."/>
            <person name="Lage O.M."/>
        </authorList>
    </citation>
    <scope>NUCLEOTIDE SEQUENCE</scope>
    <source>
        <strain evidence="11">ICT_H6.2</strain>
    </source>
</reference>
<proteinExistence type="predicted"/>
<dbReference type="InterPro" id="IPR000014">
    <property type="entry name" value="PAS"/>
</dbReference>
<dbReference type="SMART" id="SM00091">
    <property type="entry name" value="PAS"/>
    <property type="match status" value="1"/>
</dbReference>
<dbReference type="Gene3D" id="3.30.450.20">
    <property type="entry name" value="PAS domain"/>
    <property type="match status" value="1"/>
</dbReference>
<keyword evidence="6 11" id="KW-0067">ATP-binding</keyword>
<dbReference type="InterPro" id="IPR004358">
    <property type="entry name" value="Sig_transdc_His_kin-like_C"/>
</dbReference>
<dbReference type="GO" id="GO:0005524">
    <property type="term" value="F:ATP binding"/>
    <property type="evidence" value="ECO:0007669"/>
    <property type="project" value="UniProtKB-KW"/>
</dbReference>
<dbReference type="NCBIfam" id="TIGR00229">
    <property type="entry name" value="sensory_box"/>
    <property type="match status" value="1"/>
</dbReference>
<keyword evidence="7" id="KW-0902">Two-component regulatory system</keyword>
<dbReference type="Gene3D" id="1.10.287.130">
    <property type="match status" value="1"/>
</dbReference>
<evidence type="ECO:0000256" key="1">
    <source>
        <dbReference type="ARBA" id="ARBA00000085"/>
    </source>
</evidence>
<dbReference type="InterPro" id="IPR003594">
    <property type="entry name" value="HATPase_dom"/>
</dbReference>
<keyword evidence="9" id="KW-1133">Transmembrane helix</keyword>
<feature type="transmembrane region" description="Helical" evidence="9">
    <location>
        <begin position="12"/>
        <end position="32"/>
    </location>
</feature>
<keyword evidence="9" id="KW-0812">Transmembrane</keyword>
<evidence type="ECO:0000256" key="6">
    <source>
        <dbReference type="ARBA" id="ARBA00022840"/>
    </source>
</evidence>
<dbReference type="Proteomes" id="UP001155241">
    <property type="component" value="Unassembled WGS sequence"/>
</dbReference>
<evidence type="ECO:0000313" key="12">
    <source>
        <dbReference type="Proteomes" id="UP001155241"/>
    </source>
</evidence>
<dbReference type="InterPro" id="IPR036890">
    <property type="entry name" value="HATPase_C_sf"/>
</dbReference>
<dbReference type="EC" id="2.7.13.3" evidence="2"/>
<evidence type="ECO:0000259" key="10">
    <source>
        <dbReference type="PROSITE" id="PS50109"/>
    </source>
</evidence>
<dbReference type="Pfam" id="PF02518">
    <property type="entry name" value="HATPase_c"/>
    <property type="match status" value="1"/>
</dbReference>
<name>A0A9X2FEG2_9BACT</name>
<evidence type="ECO:0000256" key="3">
    <source>
        <dbReference type="ARBA" id="ARBA00022679"/>
    </source>
</evidence>
<protein>
    <recommendedName>
        <fullName evidence="2">histidine kinase</fullName>
        <ecNumber evidence="2">2.7.13.3</ecNumber>
    </recommendedName>
</protein>
<dbReference type="EMBL" id="JAMXLR010000092">
    <property type="protein sequence ID" value="MCO6047555.1"/>
    <property type="molecule type" value="Genomic_DNA"/>
</dbReference>
<dbReference type="Pfam" id="PF13426">
    <property type="entry name" value="PAS_9"/>
    <property type="match status" value="1"/>
</dbReference>
<dbReference type="Gene3D" id="3.30.565.10">
    <property type="entry name" value="Histidine kinase-like ATPase, C-terminal domain"/>
    <property type="match status" value="1"/>
</dbReference>
<evidence type="ECO:0000256" key="9">
    <source>
        <dbReference type="SAM" id="Phobius"/>
    </source>
</evidence>
<keyword evidence="3" id="KW-0808">Transferase</keyword>
<dbReference type="InterPro" id="IPR005467">
    <property type="entry name" value="His_kinase_dom"/>
</dbReference>
<dbReference type="PANTHER" id="PTHR43065:SF46">
    <property type="entry name" value="C4-DICARBOXYLATE TRANSPORT SENSOR PROTEIN DCTB"/>
    <property type="match status" value="1"/>
</dbReference>
<keyword evidence="9" id="KW-0472">Membrane</keyword>
<dbReference type="AlphaFoldDB" id="A0A9X2FEG2"/>
<sequence length="822" mass="92192">MTRRPTDKSTRRVIRLMWLMAVVGVVAGAVVLTDVSLRLRSIRERREQTEHARNSVASTLDDLRSYRLHLMEQLDRLHLHMFGRSLSAIEDLPASLVEFDEQRVASGAEDLRTNIAQLGGNDAFADVALESLTQGLEQTHASLGRVWQGVARSDGLMQQCAEAERRVSGDLEKLSAIVSRGVGLNRLHVARQLALIRVTADADRQQHLERLVQSVRQVQQPWQLNDDLQELALDTARFFNCDNVDSLRSDKDNRLRQTLARLKRNSVRLGEDSDRFLAGLISYQEHLFGAGSQDDKQHQVMLTTGDGFYQKKVKLIDRVRSLRAESEEAEQAARRCQAAEQHLNHAVADLYAIAARADSNLLENASDALFMIAGGASVLFLAVAWWIVGLVSRVMRASVDRQRESTEMAKIIRESPTEVYILKRDTLRFVEVNYGTCNNLGYTREEMLELTPVELTPHEHIGPLKESLRPLGDFDVDRLEFHTVHFRKDGSTYPVQVVLHRATYHDEPVYVAFVNDLTQVKLLEQQLAQAQKLESIGQLAAGLAHEINTPMQFIADNVDFLATSFRRLMEFTDTYKQLLFTNEQKAWQQRRAEIQAASEINNVEYHSNEMVAAIQESQEGIQRVVEIARAMKEFSHPGGKEKVRANINDVIRSTATISRNRWKYTAELVLDLDPDLPAVPLLVSEINQVLLNLMVNASDAIAERFADQPDTLGTVTVRTRSVDDGIAIEVEDNGGGIPEEVRDRIFDPFFTTKEVGKGTGQGLSICRNVVNKQHGGRMSVESTPGTGTIFTVWLPMQAPDVGSAQQFREVSGCQDVLAEACS</sequence>
<feature type="domain" description="Histidine kinase" evidence="10">
    <location>
        <begin position="542"/>
        <end position="798"/>
    </location>
</feature>
<dbReference type="PROSITE" id="PS50109">
    <property type="entry name" value="HIS_KIN"/>
    <property type="match status" value="1"/>
</dbReference>
<feature type="coiled-coil region" evidence="8">
    <location>
        <begin position="312"/>
        <end position="349"/>
    </location>
</feature>
<comment type="caution">
    <text evidence="11">The sequence shown here is derived from an EMBL/GenBank/DDBJ whole genome shotgun (WGS) entry which is preliminary data.</text>
</comment>
<comment type="catalytic activity">
    <reaction evidence="1">
        <text>ATP + protein L-histidine = ADP + protein N-phospho-L-histidine.</text>
        <dbReference type="EC" id="2.7.13.3"/>
    </reaction>
</comment>
<evidence type="ECO:0000256" key="4">
    <source>
        <dbReference type="ARBA" id="ARBA00022741"/>
    </source>
</evidence>
<keyword evidence="5" id="KW-0418">Kinase</keyword>
<evidence type="ECO:0000256" key="2">
    <source>
        <dbReference type="ARBA" id="ARBA00012438"/>
    </source>
</evidence>
<dbReference type="PANTHER" id="PTHR43065">
    <property type="entry name" value="SENSOR HISTIDINE KINASE"/>
    <property type="match status" value="1"/>
</dbReference>
<dbReference type="SUPFAM" id="SSF47384">
    <property type="entry name" value="Homodimeric domain of signal transducing histidine kinase"/>
    <property type="match status" value="1"/>
</dbReference>
<dbReference type="RefSeq" id="WP_252855665.1">
    <property type="nucleotide sequence ID" value="NZ_JAMXLR010000092.1"/>
</dbReference>
<dbReference type="PRINTS" id="PR00344">
    <property type="entry name" value="BCTRLSENSOR"/>
</dbReference>
<dbReference type="CDD" id="cd00130">
    <property type="entry name" value="PAS"/>
    <property type="match status" value="1"/>
</dbReference>
<keyword evidence="8" id="KW-0175">Coiled coil</keyword>
<keyword evidence="4" id="KW-0547">Nucleotide-binding</keyword>
<organism evidence="11 12">
    <name type="scientific">Aeoliella straminimaris</name>
    <dbReference type="NCBI Taxonomy" id="2954799"/>
    <lineage>
        <taxon>Bacteria</taxon>
        <taxon>Pseudomonadati</taxon>
        <taxon>Planctomycetota</taxon>
        <taxon>Planctomycetia</taxon>
        <taxon>Pirellulales</taxon>
        <taxon>Lacipirellulaceae</taxon>
        <taxon>Aeoliella</taxon>
    </lineage>
</organism>
<dbReference type="InterPro" id="IPR036097">
    <property type="entry name" value="HisK_dim/P_sf"/>
</dbReference>
<feature type="transmembrane region" description="Helical" evidence="9">
    <location>
        <begin position="368"/>
        <end position="391"/>
    </location>
</feature>
<dbReference type="SUPFAM" id="SSF55785">
    <property type="entry name" value="PYP-like sensor domain (PAS domain)"/>
    <property type="match status" value="1"/>
</dbReference>
<accession>A0A9X2FEG2</accession>
<evidence type="ECO:0000256" key="5">
    <source>
        <dbReference type="ARBA" id="ARBA00022777"/>
    </source>
</evidence>
<evidence type="ECO:0000256" key="7">
    <source>
        <dbReference type="ARBA" id="ARBA00023012"/>
    </source>
</evidence>
<evidence type="ECO:0000313" key="11">
    <source>
        <dbReference type="EMBL" id="MCO6047555.1"/>
    </source>
</evidence>
<keyword evidence="12" id="KW-1185">Reference proteome</keyword>
<evidence type="ECO:0000256" key="8">
    <source>
        <dbReference type="SAM" id="Coils"/>
    </source>
</evidence>
<dbReference type="GO" id="GO:0000155">
    <property type="term" value="F:phosphorelay sensor kinase activity"/>
    <property type="evidence" value="ECO:0007669"/>
    <property type="project" value="InterPro"/>
</dbReference>
<dbReference type="SUPFAM" id="SSF55874">
    <property type="entry name" value="ATPase domain of HSP90 chaperone/DNA topoisomerase II/histidine kinase"/>
    <property type="match status" value="1"/>
</dbReference>
<gene>
    <name evidence="11" type="ORF">NG895_26930</name>
</gene>
<dbReference type="SMART" id="SM00387">
    <property type="entry name" value="HATPase_c"/>
    <property type="match status" value="1"/>
</dbReference>
<dbReference type="InterPro" id="IPR035965">
    <property type="entry name" value="PAS-like_dom_sf"/>
</dbReference>